<evidence type="ECO:0000313" key="2">
    <source>
        <dbReference type="EMBL" id="APA15453.1"/>
    </source>
</evidence>
<dbReference type="OrthoDB" id="10423198at2759"/>
<dbReference type="VEuPathDB" id="FungiDB:sscle_14g102230"/>
<feature type="compositionally biased region" description="Basic and acidic residues" evidence="1">
    <location>
        <begin position="1"/>
        <end position="26"/>
    </location>
</feature>
<organism evidence="2 3">
    <name type="scientific">Sclerotinia sclerotiorum (strain ATCC 18683 / 1980 / Ss-1)</name>
    <name type="common">White mold</name>
    <name type="synonym">Whetzelinia sclerotiorum</name>
    <dbReference type="NCBI Taxonomy" id="665079"/>
    <lineage>
        <taxon>Eukaryota</taxon>
        <taxon>Fungi</taxon>
        <taxon>Dikarya</taxon>
        <taxon>Ascomycota</taxon>
        <taxon>Pezizomycotina</taxon>
        <taxon>Leotiomycetes</taxon>
        <taxon>Helotiales</taxon>
        <taxon>Sclerotiniaceae</taxon>
        <taxon>Sclerotinia</taxon>
    </lineage>
</organism>
<feature type="region of interest" description="Disordered" evidence="1">
    <location>
        <begin position="1"/>
        <end position="33"/>
    </location>
</feature>
<sequence length="142" mass="16145">MNHESSYTRRTKHEFESEDTKPKSQNENDIPPHIPFAHLSSGNLFGYHGTPKHGYFAPQHLTSSLHRWKDVDGVSIPFFSVLIRHVRSWLIISGGRAMPSIVNLQKEHPEFSNRYAITITGPTQILGENVNSRSFISTPNHT</sequence>
<name>A0A1D9QLJ1_SCLS1</name>
<dbReference type="Proteomes" id="UP000177798">
    <property type="component" value="Chromosome 14"/>
</dbReference>
<proteinExistence type="predicted"/>
<reference evidence="3" key="1">
    <citation type="journal article" date="2017" name="Genome Biol. Evol.">
        <title>The complete genome sequence of the phytopathogenic fungus Sclerotinia sclerotiorum reveals insights into the genome architecture of broad host range pathogens.</title>
        <authorList>
            <person name="Derbyshire M."/>
            <person name="Denton-Giles M."/>
            <person name="Hegedus D."/>
            <person name="Seifbarghy S."/>
            <person name="Rollins J."/>
            <person name="van Kan J."/>
            <person name="Seidl M.F."/>
            <person name="Faino L."/>
            <person name="Mbengue M."/>
            <person name="Navaud O."/>
            <person name="Raffaele S."/>
            <person name="Hammond-Kosack K."/>
            <person name="Heard S."/>
            <person name="Oliver R."/>
        </authorList>
    </citation>
    <scope>NUCLEOTIDE SEQUENCE [LARGE SCALE GENOMIC DNA]</scope>
    <source>
        <strain evidence="3">ATCC 18683 / 1980 / Ss-1</strain>
    </source>
</reference>
<protein>
    <submittedName>
        <fullName evidence="2">Uncharacterized protein</fullName>
    </submittedName>
</protein>
<dbReference type="EMBL" id="CP017827">
    <property type="protein sequence ID" value="APA15453.1"/>
    <property type="molecule type" value="Genomic_DNA"/>
</dbReference>
<gene>
    <name evidence="2" type="ORF">sscle_14g102230</name>
</gene>
<evidence type="ECO:0000256" key="1">
    <source>
        <dbReference type="SAM" id="MobiDB-lite"/>
    </source>
</evidence>
<evidence type="ECO:0000313" key="3">
    <source>
        <dbReference type="Proteomes" id="UP000177798"/>
    </source>
</evidence>
<dbReference type="AlphaFoldDB" id="A0A1D9QLJ1"/>
<accession>A0A1D9QLJ1</accession>